<dbReference type="InterPro" id="IPR022596">
    <property type="entry name" value="GPR1/2/3_C"/>
</dbReference>
<evidence type="ECO:0000259" key="7">
    <source>
        <dbReference type="Pfam" id="PF11970"/>
    </source>
</evidence>
<feature type="compositionally biased region" description="Basic residues" evidence="5">
    <location>
        <begin position="372"/>
        <end position="382"/>
    </location>
</feature>
<dbReference type="GO" id="GO:0007189">
    <property type="term" value="P:adenylate cyclase-activating G protein-coupled receptor signaling pathway"/>
    <property type="evidence" value="ECO:0007669"/>
    <property type="project" value="TreeGrafter"/>
</dbReference>
<feature type="transmembrane region" description="Helical" evidence="6">
    <location>
        <begin position="125"/>
        <end position="147"/>
    </location>
</feature>
<dbReference type="PANTHER" id="PTHR23112:SF37">
    <property type="entry name" value="G PROTEIN-COUPLED RECEPTOR GPR1"/>
    <property type="match status" value="1"/>
</dbReference>
<feature type="transmembrane region" description="Helical" evidence="6">
    <location>
        <begin position="248"/>
        <end position="266"/>
    </location>
</feature>
<feature type="transmembrane region" description="Helical" evidence="6">
    <location>
        <begin position="206"/>
        <end position="227"/>
    </location>
</feature>
<comment type="subcellular location">
    <subcellularLocation>
        <location evidence="1">Membrane</location>
        <topology evidence="1">Multi-pass membrane protein</topology>
    </subcellularLocation>
</comment>
<keyword evidence="4 6" id="KW-0472">Membrane</keyword>
<evidence type="ECO:0000256" key="4">
    <source>
        <dbReference type="ARBA" id="ARBA00023136"/>
    </source>
</evidence>
<dbReference type="GO" id="GO:0004930">
    <property type="term" value="F:G protein-coupled receptor activity"/>
    <property type="evidence" value="ECO:0007669"/>
    <property type="project" value="TreeGrafter"/>
</dbReference>
<feature type="compositionally biased region" description="Basic and acidic residues" evidence="5">
    <location>
        <begin position="383"/>
        <end position="396"/>
    </location>
</feature>
<evidence type="ECO:0000313" key="8">
    <source>
        <dbReference type="EMBL" id="PVI03383.1"/>
    </source>
</evidence>
<dbReference type="STRING" id="97972.A0A2V1DYE0"/>
<protein>
    <recommendedName>
        <fullName evidence="7">G protein-coupled receptor GPR1/2/3 C-terminal domain-containing protein</fullName>
    </recommendedName>
</protein>
<feature type="region of interest" description="Disordered" evidence="5">
    <location>
        <begin position="368"/>
        <end position="447"/>
    </location>
</feature>
<dbReference type="Gene3D" id="1.20.1070.10">
    <property type="entry name" value="Rhodopsin 7-helix transmembrane proteins"/>
    <property type="match status" value="1"/>
</dbReference>
<feature type="transmembrane region" description="Helical" evidence="6">
    <location>
        <begin position="154"/>
        <end position="179"/>
    </location>
</feature>
<dbReference type="AlphaFoldDB" id="A0A2V1DYE0"/>
<reference evidence="8 9" key="1">
    <citation type="journal article" date="2018" name="Sci. Rep.">
        <title>Comparative genomics provides insights into the lifestyle and reveals functional heterogeneity of dark septate endophytic fungi.</title>
        <authorList>
            <person name="Knapp D.G."/>
            <person name="Nemeth J.B."/>
            <person name="Barry K."/>
            <person name="Hainaut M."/>
            <person name="Henrissat B."/>
            <person name="Johnson J."/>
            <person name="Kuo A."/>
            <person name="Lim J.H.P."/>
            <person name="Lipzen A."/>
            <person name="Nolan M."/>
            <person name="Ohm R.A."/>
            <person name="Tamas L."/>
            <person name="Grigoriev I.V."/>
            <person name="Spatafora J.W."/>
            <person name="Nagy L.G."/>
            <person name="Kovacs G.M."/>
        </authorList>
    </citation>
    <scope>NUCLEOTIDE SEQUENCE [LARGE SCALE GENOMIC DNA]</scope>
    <source>
        <strain evidence="8 9">DSE2036</strain>
    </source>
</reference>
<proteinExistence type="predicted"/>
<evidence type="ECO:0000313" key="9">
    <source>
        <dbReference type="Proteomes" id="UP000244855"/>
    </source>
</evidence>
<dbReference type="SUPFAM" id="SSF81321">
    <property type="entry name" value="Family A G protein-coupled receptor-like"/>
    <property type="match status" value="1"/>
</dbReference>
<feature type="transmembrane region" description="Helical" evidence="6">
    <location>
        <begin position="278"/>
        <end position="301"/>
    </location>
</feature>
<feature type="transmembrane region" description="Helical" evidence="6">
    <location>
        <begin position="38"/>
        <end position="62"/>
    </location>
</feature>
<evidence type="ECO:0000256" key="6">
    <source>
        <dbReference type="SAM" id="Phobius"/>
    </source>
</evidence>
<feature type="transmembrane region" description="Helical" evidence="6">
    <location>
        <begin position="83"/>
        <end position="105"/>
    </location>
</feature>
<gene>
    <name evidence="8" type="ORF">DM02DRAFT_652660</name>
</gene>
<evidence type="ECO:0000256" key="2">
    <source>
        <dbReference type="ARBA" id="ARBA00022692"/>
    </source>
</evidence>
<keyword evidence="2 6" id="KW-0812">Transmembrane</keyword>
<name>A0A2V1DYE0_9PLEO</name>
<evidence type="ECO:0000256" key="5">
    <source>
        <dbReference type="SAM" id="MobiDB-lite"/>
    </source>
</evidence>
<dbReference type="Pfam" id="PF11970">
    <property type="entry name" value="GPR_Gpa2_C"/>
    <property type="match status" value="1"/>
</dbReference>
<organism evidence="8 9">
    <name type="scientific">Periconia macrospinosa</name>
    <dbReference type="NCBI Taxonomy" id="97972"/>
    <lineage>
        <taxon>Eukaryota</taxon>
        <taxon>Fungi</taxon>
        <taxon>Dikarya</taxon>
        <taxon>Ascomycota</taxon>
        <taxon>Pezizomycotina</taxon>
        <taxon>Dothideomycetes</taxon>
        <taxon>Pleosporomycetidae</taxon>
        <taxon>Pleosporales</taxon>
        <taxon>Massarineae</taxon>
        <taxon>Periconiaceae</taxon>
        <taxon>Periconia</taxon>
    </lineage>
</organism>
<dbReference type="EMBL" id="KZ805332">
    <property type="protein sequence ID" value="PVI03383.1"/>
    <property type="molecule type" value="Genomic_DNA"/>
</dbReference>
<sequence>MTLYDTDPSPLETRTMLQKRYYSYPNSLDPMTDVYRTGMIPVAVFAMMSLVSVFSLLTFITYRLISWRKYSKEYVGYNQYVILIYNLLLADLQQSIAFCITFHWLRLDKIVAPTAPCFIQAWFLHIGDVSSGFFVLAIAIHTWLGVVRGYRMSYIWFVVVILLIWAVSLLLTFIGPAIYGNRFFTRAGGWCWISSDFQNERLWLHYLWIFIVEFGTILIYGHVFFHLRGRLRNVINNDTSRLSRATKFMIMYPAAYVVLTLPIAVGRMVSMGGVPMPDIFFCIAGSFLTSCGWIDALLYTLTRRVFVGSDISSHHYSRTLVTAMNTNAARPGDAYGMHSMNKEVDPANPNGRTVTIVGGSNRISRIVDSHASRKSYGRSRPGHPREQFRSGSEESIMKPGPNAIEIVTETNIHVESSRESDSDSSPIVRKPPVIRQYNDGESSRFHG</sequence>
<feature type="domain" description="G protein-coupled receptor GPR1/2/3 C-terminal" evidence="7">
    <location>
        <begin position="240"/>
        <end position="304"/>
    </location>
</feature>
<dbReference type="OrthoDB" id="100006at2759"/>
<dbReference type="GO" id="GO:0005886">
    <property type="term" value="C:plasma membrane"/>
    <property type="evidence" value="ECO:0007669"/>
    <property type="project" value="TreeGrafter"/>
</dbReference>
<keyword evidence="9" id="KW-1185">Reference proteome</keyword>
<evidence type="ECO:0000256" key="1">
    <source>
        <dbReference type="ARBA" id="ARBA00004141"/>
    </source>
</evidence>
<accession>A0A2V1DYE0</accession>
<dbReference type="PANTHER" id="PTHR23112">
    <property type="entry name" value="G PROTEIN-COUPLED RECEPTOR 157-RELATED"/>
    <property type="match status" value="1"/>
</dbReference>
<evidence type="ECO:0000256" key="3">
    <source>
        <dbReference type="ARBA" id="ARBA00022989"/>
    </source>
</evidence>
<dbReference type="Proteomes" id="UP000244855">
    <property type="component" value="Unassembled WGS sequence"/>
</dbReference>
<keyword evidence="3 6" id="KW-1133">Transmembrane helix</keyword>